<evidence type="ECO:0000256" key="1">
    <source>
        <dbReference type="ARBA" id="ARBA00002591"/>
    </source>
</evidence>
<organism evidence="9 10">
    <name type="scientific">Oceanibaculum indicum</name>
    <dbReference type="NCBI Taxonomy" id="526216"/>
    <lineage>
        <taxon>Bacteria</taxon>
        <taxon>Pseudomonadati</taxon>
        <taxon>Pseudomonadota</taxon>
        <taxon>Alphaproteobacteria</taxon>
        <taxon>Rhodospirillales</taxon>
        <taxon>Oceanibaculaceae</taxon>
        <taxon>Oceanibaculum</taxon>
    </lineage>
</organism>
<keyword evidence="9" id="KW-0966">Cell projection</keyword>
<evidence type="ECO:0000256" key="2">
    <source>
        <dbReference type="ARBA" id="ARBA00006929"/>
    </source>
</evidence>
<evidence type="ECO:0000256" key="3">
    <source>
        <dbReference type="ARBA" id="ARBA00022729"/>
    </source>
</evidence>
<gene>
    <name evidence="7" type="primary">flgH</name>
    <name evidence="9" type="ORF">BCL74_0455</name>
</gene>
<evidence type="ECO:0000256" key="8">
    <source>
        <dbReference type="SAM" id="SignalP"/>
    </source>
</evidence>
<proteinExistence type="inferred from homology"/>
<protein>
    <recommendedName>
        <fullName evidence="7">Flagellar L-ring protein</fullName>
    </recommendedName>
    <alternativeName>
        <fullName evidence="7">Basal body L-ring protein</fullName>
    </alternativeName>
</protein>
<dbReference type="PANTHER" id="PTHR34933:SF1">
    <property type="entry name" value="FLAGELLAR L-RING PROTEIN"/>
    <property type="match status" value="1"/>
</dbReference>
<feature type="chain" id="PRO_5019393719" description="Flagellar L-ring protein" evidence="8">
    <location>
        <begin position="32"/>
        <end position="258"/>
    </location>
</feature>
<keyword evidence="7" id="KW-0449">Lipoprotein</keyword>
<keyword evidence="9" id="KW-0969">Cilium</keyword>
<feature type="signal peptide" evidence="8">
    <location>
        <begin position="1"/>
        <end position="31"/>
    </location>
</feature>
<name>A0A420WNT2_9PROT</name>
<dbReference type="OrthoDB" id="9789227at2"/>
<dbReference type="Proteomes" id="UP000277424">
    <property type="component" value="Unassembled WGS sequence"/>
</dbReference>
<evidence type="ECO:0000256" key="4">
    <source>
        <dbReference type="ARBA" id="ARBA00023136"/>
    </source>
</evidence>
<dbReference type="AlphaFoldDB" id="A0A420WNT2"/>
<comment type="caution">
    <text evidence="9">The sequence shown here is derived from an EMBL/GenBank/DDBJ whole genome shotgun (WGS) entry which is preliminary data.</text>
</comment>
<dbReference type="GO" id="GO:0009427">
    <property type="term" value="C:bacterial-type flagellum basal body, distal rod, L ring"/>
    <property type="evidence" value="ECO:0007669"/>
    <property type="project" value="InterPro"/>
</dbReference>
<dbReference type="InterPro" id="IPR000527">
    <property type="entry name" value="Flag_Lring"/>
</dbReference>
<sequence>MTTTKPHSPKRNRALLLACTALAALSLSACGAGERLSQVGKAPGLSGIDNPTHSSNYTPVSMPMPEMRPQVRQANSLWSMGSRAFFKDQRASQVGDLITVIIEIADNAQLSNTTARTRANTEDAGLTGLFGLEAELGKVLPDAVNPGNLLGLESGSSSTGTGTINRREAINLRVAAVVAQKLPNGNMVVYGKQEVRVNFEVRELIVGGIIRPEDISSTNTIDYDRLAEARIAYGGRGHITDVQQPRYGQQVMDIIMPF</sequence>
<dbReference type="Pfam" id="PF02107">
    <property type="entry name" value="FlgH"/>
    <property type="match status" value="1"/>
</dbReference>
<dbReference type="GO" id="GO:0009279">
    <property type="term" value="C:cell outer membrane"/>
    <property type="evidence" value="ECO:0007669"/>
    <property type="project" value="UniProtKB-SubCell"/>
</dbReference>
<dbReference type="PRINTS" id="PR01008">
    <property type="entry name" value="FLGLRINGFLGH"/>
</dbReference>
<evidence type="ECO:0000313" key="9">
    <source>
        <dbReference type="EMBL" id="RKQ72687.1"/>
    </source>
</evidence>
<evidence type="ECO:0000256" key="7">
    <source>
        <dbReference type="HAMAP-Rule" id="MF_00415"/>
    </source>
</evidence>
<dbReference type="GO" id="GO:0071973">
    <property type="term" value="P:bacterial-type flagellum-dependent cell motility"/>
    <property type="evidence" value="ECO:0007669"/>
    <property type="project" value="InterPro"/>
</dbReference>
<dbReference type="EMBL" id="RBIG01000001">
    <property type="protein sequence ID" value="RKQ72687.1"/>
    <property type="molecule type" value="Genomic_DNA"/>
</dbReference>
<evidence type="ECO:0000256" key="5">
    <source>
        <dbReference type="ARBA" id="ARBA00023143"/>
    </source>
</evidence>
<dbReference type="GO" id="GO:0003774">
    <property type="term" value="F:cytoskeletal motor activity"/>
    <property type="evidence" value="ECO:0007669"/>
    <property type="project" value="InterPro"/>
</dbReference>
<evidence type="ECO:0000313" key="10">
    <source>
        <dbReference type="Proteomes" id="UP000277424"/>
    </source>
</evidence>
<comment type="function">
    <text evidence="1 7">Assembles around the rod to form the L-ring and probably protects the motor/basal body from shearing forces during rotation.</text>
</comment>
<keyword evidence="6 7" id="KW-0998">Cell outer membrane</keyword>
<dbReference type="PROSITE" id="PS51257">
    <property type="entry name" value="PROKAR_LIPOPROTEIN"/>
    <property type="match status" value="1"/>
</dbReference>
<comment type="similarity">
    <text evidence="2 7">Belongs to the FlgH family.</text>
</comment>
<dbReference type="NCBIfam" id="NF001305">
    <property type="entry name" value="PRK00249.1-5"/>
    <property type="match status" value="1"/>
</dbReference>
<accession>A0A420WNT2</accession>
<keyword evidence="5 7" id="KW-0975">Bacterial flagellum</keyword>
<dbReference type="HAMAP" id="MF_00415">
    <property type="entry name" value="FlgH"/>
    <property type="match status" value="1"/>
</dbReference>
<keyword evidence="3 7" id="KW-0732">Signal</keyword>
<keyword evidence="4 7" id="KW-0472">Membrane</keyword>
<comment type="subcellular location">
    <subcellularLocation>
        <location evidence="7">Cell outer membrane</location>
        <topology evidence="7">Lipid-anchor</topology>
    </subcellularLocation>
    <subcellularLocation>
        <location evidence="7">Bacterial flagellum basal body</location>
    </subcellularLocation>
</comment>
<dbReference type="PANTHER" id="PTHR34933">
    <property type="entry name" value="FLAGELLAR L-RING PROTEIN"/>
    <property type="match status" value="1"/>
</dbReference>
<reference evidence="9 10" key="1">
    <citation type="submission" date="2018-10" db="EMBL/GenBank/DDBJ databases">
        <title>Comparative analysis of microorganisms from saline springs in Andes Mountain Range, Colombia.</title>
        <authorList>
            <person name="Rubin E."/>
        </authorList>
    </citation>
    <scope>NUCLEOTIDE SEQUENCE [LARGE SCALE GENOMIC DNA]</scope>
    <source>
        <strain evidence="9 10">USBA 36</strain>
    </source>
</reference>
<comment type="subunit">
    <text evidence="7">The basal body constitutes a major portion of the flagellar organelle and consists of four rings (L,P,S, and M) mounted on a central rod.</text>
</comment>
<evidence type="ECO:0000256" key="6">
    <source>
        <dbReference type="ARBA" id="ARBA00023237"/>
    </source>
</evidence>
<dbReference type="RefSeq" id="WP_121217235.1">
    <property type="nucleotide sequence ID" value="NZ_RBIG01000001.1"/>
</dbReference>
<keyword evidence="9" id="KW-0282">Flagellum</keyword>